<sequence>MKLSLHTIFIAAAYGAAAVQIHFHTTTGCNGAFLSCSNLPPNGCCSSTRQFHSVCISQETLYTSANWGRIDFKRDVEGGNAPFQCIRPQELEFTDGTQFNLTSLSDVDYNRIVNLAPQTPKDLPEEFQQLKMLA</sequence>
<protein>
    <submittedName>
        <fullName evidence="2">Uncharacterized protein</fullName>
    </submittedName>
</protein>
<feature type="signal peptide" evidence="1">
    <location>
        <begin position="1"/>
        <end position="18"/>
    </location>
</feature>
<keyword evidence="1" id="KW-0732">Signal</keyword>
<name>A0A066XPG7_COLSU</name>
<organism evidence="2 3">
    <name type="scientific">Colletotrichum sublineola</name>
    <name type="common">Sorghum anthracnose fungus</name>
    <dbReference type="NCBI Taxonomy" id="1173701"/>
    <lineage>
        <taxon>Eukaryota</taxon>
        <taxon>Fungi</taxon>
        <taxon>Dikarya</taxon>
        <taxon>Ascomycota</taxon>
        <taxon>Pezizomycotina</taxon>
        <taxon>Sordariomycetes</taxon>
        <taxon>Hypocreomycetidae</taxon>
        <taxon>Glomerellales</taxon>
        <taxon>Glomerellaceae</taxon>
        <taxon>Colletotrichum</taxon>
        <taxon>Colletotrichum graminicola species complex</taxon>
    </lineage>
</organism>
<dbReference type="HOGENOM" id="CLU_091421_3_0_1"/>
<dbReference type="Proteomes" id="UP000027238">
    <property type="component" value="Unassembled WGS sequence"/>
</dbReference>
<gene>
    <name evidence="2" type="ORF">CSUB01_10832</name>
</gene>
<proteinExistence type="predicted"/>
<accession>A0A066XPG7</accession>
<dbReference type="AlphaFoldDB" id="A0A066XPG7"/>
<evidence type="ECO:0000313" key="3">
    <source>
        <dbReference type="Proteomes" id="UP000027238"/>
    </source>
</evidence>
<evidence type="ECO:0000256" key="1">
    <source>
        <dbReference type="SAM" id="SignalP"/>
    </source>
</evidence>
<comment type="caution">
    <text evidence="2">The sequence shown here is derived from an EMBL/GenBank/DDBJ whole genome shotgun (WGS) entry which is preliminary data.</text>
</comment>
<dbReference type="OrthoDB" id="5383526at2759"/>
<dbReference type="eggNOG" id="ENOG502RMB3">
    <property type="taxonomic scope" value="Eukaryota"/>
</dbReference>
<keyword evidence="3" id="KW-1185">Reference proteome</keyword>
<evidence type="ECO:0000313" key="2">
    <source>
        <dbReference type="EMBL" id="KDN67626.1"/>
    </source>
</evidence>
<dbReference type="PROSITE" id="PS51257">
    <property type="entry name" value="PROKAR_LIPOPROTEIN"/>
    <property type="match status" value="1"/>
</dbReference>
<feature type="chain" id="PRO_5001635163" evidence="1">
    <location>
        <begin position="19"/>
        <end position="134"/>
    </location>
</feature>
<dbReference type="OMA" id="ANWGRID"/>
<reference evidence="3" key="1">
    <citation type="journal article" date="2014" name="Genome Announc.">
        <title>Draft genome sequence of Colletotrichum sublineola, a destructive pathogen of cultivated sorghum.</title>
        <authorList>
            <person name="Baroncelli R."/>
            <person name="Sanz-Martin J.M."/>
            <person name="Rech G.E."/>
            <person name="Sukno S.A."/>
            <person name="Thon M.R."/>
        </authorList>
    </citation>
    <scope>NUCLEOTIDE SEQUENCE [LARGE SCALE GENOMIC DNA]</scope>
    <source>
        <strain evidence="3">TX430BB</strain>
    </source>
</reference>
<dbReference type="EMBL" id="JMSE01000788">
    <property type="protein sequence ID" value="KDN67626.1"/>
    <property type="molecule type" value="Genomic_DNA"/>
</dbReference>